<dbReference type="Proteomes" id="UP000054549">
    <property type="component" value="Unassembled WGS sequence"/>
</dbReference>
<evidence type="ECO:0000256" key="4">
    <source>
        <dbReference type="ARBA" id="ARBA00022679"/>
    </source>
</evidence>
<dbReference type="STRING" id="946122.A0A0C2SM05"/>
<keyword evidence="16" id="KW-1185">Reference proteome</keyword>
<keyword evidence="5" id="KW-0479">Metal-binding</keyword>
<evidence type="ECO:0000256" key="10">
    <source>
        <dbReference type="ARBA" id="ARBA00023242"/>
    </source>
</evidence>
<dbReference type="FunFam" id="3.40.630.30:FF:000001">
    <property type="entry name" value="Histone acetyltransferase"/>
    <property type="match status" value="1"/>
</dbReference>
<evidence type="ECO:0000256" key="9">
    <source>
        <dbReference type="ARBA" id="ARBA00022990"/>
    </source>
</evidence>
<evidence type="ECO:0000256" key="2">
    <source>
        <dbReference type="ARBA" id="ARBA00010107"/>
    </source>
</evidence>
<keyword evidence="7" id="KW-0862">Zinc</keyword>
<dbReference type="OrthoDB" id="787137at2759"/>
<dbReference type="GO" id="GO:0004402">
    <property type="term" value="F:histone acetyltransferase activity"/>
    <property type="evidence" value="ECO:0007669"/>
    <property type="project" value="InterPro"/>
</dbReference>
<name>A0A0C2SM05_AMAMK</name>
<keyword evidence="8" id="KW-0156">Chromatin regulator</keyword>
<dbReference type="EC" id="2.3.1.48" evidence="3 12"/>
<dbReference type="PROSITE" id="PS51726">
    <property type="entry name" value="MYST_HAT"/>
    <property type="match status" value="1"/>
</dbReference>
<evidence type="ECO:0000256" key="3">
    <source>
        <dbReference type="ARBA" id="ARBA00013184"/>
    </source>
</evidence>
<feature type="active site" description="Proton donor/acceptor" evidence="11">
    <location>
        <position position="199"/>
    </location>
</feature>
<dbReference type="GO" id="GO:0003712">
    <property type="term" value="F:transcription coregulator activity"/>
    <property type="evidence" value="ECO:0007669"/>
    <property type="project" value="TreeGrafter"/>
</dbReference>
<dbReference type="GO" id="GO:1990467">
    <property type="term" value="C:NuA3a histone acetyltransferase complex"/>
    <property type="evidence" value="ECO:0007669"/>
    <property type="project" value="TreeGrafter"/>
</dbReference>
<keyword evidence="10 12" id="KW-0539">Nucleus</keyword>
<proteinExistence type="inferred from homology"/>
<dbReference type="HOGENOM" id="CLU_011815_0_3_1"/>
<feature type="region of interest" description="Disordered" evidence="13">
    <location>
        <begin position="1"/>
        <end position="22"/>
    </location>
</feature>
<protein>
    <recommendedName>
        <fullName evidence="3 12">Histone acetyltransferase</fullName>
        <ecNumber evidence="3 12">2.3.1.48</ecNumber>
    </recommendedName>
</protein>
<evidence type="ECO:0000256" key="5">
    <source>
        <dbReference type="ARBA" id="ARBA00022723"/>
    </source>
</evidence>
<dbReference type="Pfam" id="PF17772">
    <property type="entry name" value="zf-MYST"/>
    <property type="match status" value="1"/>
</dbReference>
<feature type="compositionally biased region" description="Low complexity" evidence="13">
    <location>
        <begin position="1"/>
        <end position="21"/>
    </location>
</feature>
<dbReference type="PANTHER" id="PTHR10615">
    <property type="entry name" value="HISTONE ACETYLTRANSFERASE"/>
    <property type="match status" value="1"/>
</dbReference>
<organism evidence="15 16">
    <name type="scientific">Amanita muscaria (strain Koide BX008)</name>
    <dbReference type="NCBI Taxonomy" id="946122"/>
    <lineage>
        <taxon>Eukaryota</taxon>
        <taxon>Fungi</taxon>
        <taxon>Dikarya</taxon>
        <taxon>Basidiomycota</taxon>
        <taxon>Agaricomycotina</taxon>
        <taxon>Agaricomycetes</taxon>
        <taxon>Agaricomycetidae</taxon>
        <taxon>Agaricales</taxon>
        <taxon>Pluteineae</taxon>
        <taxon>Amanitaceae</taxon>
        <taxon>Amanita</taxon>
    </lineage>
</organism>
<evidence type="ECO:0000256" key="11">
    <source>
        <dbReference type="PIRSR" id="PIRSR602717-51"/>
    </source>
</evidence>
<dbReference type="InParanoid" id="A0A0C2SM05"/>
<reference evidence="15 16" key="1">
    <citation type="submission" date="2014-04" db="EMBL/GenBank/DDBJ databases">
        <title>Evolutionary Origins and Diversification of the Mycorrhizal Mutualists.</title>
        <authorList>
            <consortium name="DOE Joint Genome Institute"/>
            <consortium name="Mycorrhizal Genomics Consortium"/>
            <person name="Kohler A."/>
            <person name="Kuo A."/>
            <person name="Nagy L.G."/>
            <person name="Floudas D."/>
            <person name="Copeland A."/>
            <person name="Barry K.W."/>
            <person name="Cichocki N."/>
            <person name="Veneault-Fourrey C."/>
            <person name="LaButti K."/>
            <person name="Lindquist E.A."/>
            <person name="Lipzen A."/>
            <person name="Lundell T."/>
            <person name="Morin E."/>
            <person name="Murat C."/>
            <person name="Riley R."/>
            <person name="Ohm R."/>
            <person name="Sun H."/>
            <person name="Tunlid A."/>
            <person name="Henrissat B."/>
            <person name="Grigoriev I.V."/>
            <person name="Hibbett D.S."/>
            <person name="Martin F."/>
        </authorList>
    </citation>
    <scope>NUCLEOTIDE SEQUENCE [LARGE SCALE GENOMIC DNA]</scope>
    <source>
        <strain evidence="15 16">Koide BX008</strain>
    </source>
</reference>
<evidence type="ECO:0000259" key="14">
    <source>
        <dbReference type="PROSITE" id="PS51726"/>
    </source>
</evidence>
<dbReference type="Pfam" id="PF01853">
    <property type="entry name" value="MOZ_SAS"/>
    <property type="match status" value="1"/>
</dbReference>
<evidence type="ECO:0000256" key="8">
    <source>
        <dbReference type="ARBA" id="ARBA00022853"/>
    </source>
</evidence>
<dbReference type="InterPro" id="IPR036388">
    <property type="entry name" value="WH-like_DNA-bd_sf"/>
</dbReference>
<dbReference type="GO" id="GO:0006357">
    <property type="term" value="P:regulation of transcription by RNA polymerase II"/>
    <property type="evidence" value="ECO:0007669"/>
    <property type="project" value="TreeGrafter"/>
</dbReference>
<dbReference type="SUPFAM" id="SSF55729">
    <property type="entry name" value="Acyl-CoA N-acyltransferases (Nat)"/>
    <property type="match status" value="1"/>
</dbReference>
<dbReference type="GO" id="GO:0008270">
    <property type="term" value="F:zinc ion binding"/>
    <property type="evidence" value="ECO:0007669"/>
    <property type="project" value="UniProtKB-KW"/>
</dbReference>
<dbReference type="PANTHER" id="PTHR10615:SF161">
    <property type="entry name" value="HISTONE ACETYLTRANSFERASE KAT7"/>
    <property type="match status" value="1"/>
</dbReference>
<comment type="similarity">
    <text evidence="2 12">Belongs to the MYST (SAS/MOZ) family.</text>
</comment>
<dbReference type="Gene3D" id="3.40.630.30">
    <property type="match status" value="1"/>
</dbReference>
<comment type="subcellular location">
    <subcellularLocation>
        <location evidence="1 12">Nucleus</location>
    </subcellularLocation>
</comment>
<evidence type="ECO:0000256" key="7">
    <source>
        <dbReference type="ARBA" id="ARBA00022833"/>
    </source>
</evidence>
<evidence type="ECO:0000313" key="15">
    <source>
        <dbReference type="EMBL" id="KIL64230.1"/>
    </source>
</evidence>
<evidence type="ECO:0000256" key="12">
    <source>
        <dbReference type="RuleBase" id="RU361211"/>
    </source>
</evidence>
<evidence type="ECO:0000256" key="13">
    <source>
        <dbReference type="SAM" id="MobiDB-lite"/>
    </source>
</evidence>
<gene>
    <name evidence="15" type="ORF">M378DRAFT_78557</name>
</gene>
<feature type="domain" description="MYST-type HAT" evidence="14">
    <location>
        <begin position="21"/>
        <end position="244"/>
    </location>
</feature>
<sequence>MSNIDTSISPTPTSPLTNTDPIKPRIRTIRFGDCDIQTWYDAPFPEEYATMPDGRLWICEFCLKYMKSKFGAVRHRLKCKARHPPGDEIYRDSHVSVFEVDGRKNKIYCQNLCLLSKMFLDHKSLFYDVEPFLFYVITEVDEIGARFVGYFSKEKRSPKDYNVSCIMTLPVRQRQGWGNLLIDFSYLLSKKEKRIGSPEKPLSALGAIGYKKYWTFALMRFLHTAPDKPKLEGESMFWLFLHSS</sequence>
<accession>A0A0C2SM05</accession>
<keyword evidence="6" id="KW-0863">Zinc-finger</keyword>
<dbReference type="GO" id="GO:0031507">
    <property type="term" value="P:heterochromatin formation"/>
    <property type="evidence" value="ECO:0007669"/>
    <property type="project" value="UniProtKB-ARBA"/>
</dbReference>
<keyword evidence="9" id="KW-0007">Acetylation</keyword>
<dbReference type="GO" id="GO:0005634">
    <property type="term" value="C:nucleus"/>
    <property type="evidence" value="ECO:0007669"/>
    <property type="project" value="UniProtKB-SubCell"/>
</dbReference>
<dbReference type="Gene3D" id="1.10.10.10">
    <property type="entry name" value="Winged helix-like DNA-binding domain superfamily/Winged helix DNA-binding domain"/>
    <property type="match status" value="1"/>
</dbReference>
<comment type="catalytic activity">
    <reaction evidence="12">
        <text>L-lysyl-[protein] + acetyl-CoA = N(6)-acetyl-L-lysyl-[protein] + CoA + H(+)</text>
        <dbReference type="Rhea" id="RHEA:45948"/>
        <dbReference type="Rhea" id="RHEA-COMP:9752"/>
        <dbReference type="Rhea" id="RHEA-COMP:10731"/>
        <dbReference type="ChEBI" id="CHEBI:15378"/>
        <dbReference type="ChEBI" id="CHEBI:29969"/>
        <dbReference type="ChEBI" id="CHEBI:57287"/>
        <dbReference type="ChEBI" id="CHEBI:57288"/>
        <dbReference type="ChEBI" id="CHEBI:61930"/>
        <dbReference type="EC" id="2.3.1.48"/>
    </reaction>
</comment>
<dbReference type="FunFam" id="3.30.60.60:FF:000001">
    <property type="entry name" value="Histone acetyltransferase"/>
    <property type="match status" value="1"/>
</dbReference>
<dbReference type="InterPro" id="IPR002717">
    <property type="entry name" value="HAT_MYST-type"/>
</dbReference>
<dbReference type="Gene3D" id="3.30.60.60">
    <property type="entry name" value="N-acetyl transferase-like"/>
    <property type="match status" value="1"/>
</dbReference>
<dbReference type="InterPro" id="IPR040706">
    <property type="entry name" value="Zf-MYST"/>
</dbReference>
<dbReference type="InterPro" id="IPR016181">
    <property type="entry name" value="Acyl_CoA_acyltransferase"/>
</dbReference>
<evidence type="ECO:0000256" key="6">
    <source>
        <dbReference type="ARBA" id="ARBA00022771"/>
    </source>
</evidence>
<dbReference type="EMBL" id="KN818251">
    <property type="protein sequence ID" value="KIL64230.1"/>
    <property type="molecule type" value="Genomic_DNA"/>
</dbReference>
<dbReference type="GO" id="GO:0003682">
    <property type="term" value="F:chromatin binding"/>
    <property type="evidence" value="ECO:0007669"/>
    <property type="project" value="TreeGrafter"/>
</dbReference>
<dbReference type="AlphaFoldDB" id="A0A0C2SM05"/>
<dbReference type="InterPro" id="IPR050603">
    <property type="entry name" value="MYST_HAT"/>
</dbReference>
<keyword evidence="4" id="KW-0808">Transferase</keyword>
<evidence type="ECO:0000256" key="1">
    <source>
        <dbReference type="ARBA" id="ARBA00004123"/>
    </source>
</evidence>
<evidence type="ECO:0000313" key="16">
    <source>
        <dbReference type="Proteomes" id="UP000054549"/>
    </source>
</evidence>